<feature type="region of interest" description="Disordered" evidence="1">
    <location>
        <begin position="102"/>
        <end position="172"/>
    </location>
</feature>
<gene>
    <name evidence="2" type="ORF">ATEIFO6365_0002064700</name>
</gene>
<accession>A0A5M3YZL9</accession>
<feature type="compositionally biased region" description="Basic and acidic residues" evidence="1">
    <location>
        <begin position="102"/>
        <end position="111"/>
    </location>
</feature>
<keyword evidence="3" id="KW-1185">Reference proteome</keyword>
<reference evidence="2 3" key="1">
    <citation type="submission" date="2020-01" db="EMBL/GenBank/DDBJ databases">
        <title>Aspergillus terreus IFO 6365 whole genome shotgun sequence.</title>
        <authorList>
            <person name="Kanamasa S."/>
            <person name="Takahashi H."/>
        </authorList>
    </citation>
    <scope>NUCLEOTIDE SEQUENCE [LARGE SCALE GENOMIC DNA]</scope>
    <source>
        <strain evidence="2 3">IFO 6365</strain>
    </source>
</reference>
<evidence type="ECO:0000313" key="3">
    <source>
        <dbReference type="Proteomes" id="UP000452235"/>
    </source>
</evidence>
<evidence type="ECO:0000313" key="2">
    <source>
        <dbReference type="EMBL" id="GFF13536.1"/>
    </source>
</evidence>
<name>A0A5M3YZL9_ASPTE</name>
<feature type="compositionally biased region" description="Basic residues" evidence="1">
    <location>
        <begin position="157"/>
        <end position="167"/>
    </location>
</feature>
<protein>
    <submittedName>
        <fullName evidence="2">Uncharacterized protein</fullName>
    </submittedName>
</protein>
<proteinExistence type="predicted"/>
<evidence type="ECO:0000256" key="1">
    <source>
        <dbReference type="SAM" id="MobiDB-lite"/>
    </source>
</evidence>
<dbReference type="EMBL" id="BLJY01000002">
    <property type="protein sequence ID" value="GFF13536.1"/>
    <property type="molecule type" value="Genomic_DNA"/>
</dbReference>
<dbReference type="OrthoDB" id="5425806at2759"/>
<dbReference type="AlphaFoldDB" id="A0A5M3YZL9"/>
<organism evidence="2 3">
    <name type="scientific">Aspergillus terreus</name>
    <dbReference type="NCBI Taxonomy" id="33178"/>
    <lineage>
        <taxon>Eukaryota</taxon>
        <taxon>Fungi</taxon>
        <taxon>Dikarya</taxon>
        <taxon>Ascomycota</taxon>
        <taxon>Pezizomycotina</taxon>
        <taxon>Eurotiomycetes</taxon>
        <taxon>Eurotiomycetidae</taxon>
        <taxon>Eurotiales</taxon>
        <taxon>Aspergillaceae</taxon>
        <taxon>Aspergillus</taxon>
        <taxon>Aspergillus subgen. Circumdati</taxon>
    </lineage>
</organism>
<comment type="caution">
    <text evidence="2">The sequence shown here is derived from an EMBL/GenBank/DDBJ whole genome shotgun (WGS) entry which is preliminary data.</text>
</comment>
<sequence>MFLDLGQAHHSEFITKLKQSVQGYGFKWEELRDSEEERRQCATNFTLEFGPLYWGTAEGRQKYLDSSALKRTAELCVYPRCKEEIISTIMILLERKAKSYCRTDKQAETSDRPTTTNLVSAPKETKNEPSSPEVTAFSPQMREEKHGDTTVFASVKRDKKRDKKKKRRETEEKVTNIVDAAIPKPKAKTVYYVSDDEQPAFDNTVMSSRKRSVSTPRDIRPFSAVASGTSDTITKPTKRRKLADTENIRTTPAVGTLATPEQVEEEGEFWKYTKFLVSSSNQQMAPVWVPFTKFISSSMFLAHMADECQTPEMGQAGTESSNWHSNTPTQVVVAASIKFEWSNFEIRVRQGQDRDLEYVMTELEDSWKNASEDRFEGDISRQFKILVMLHMVG</sequence>
<dbReference type="VEuPathDB" id="FungiDB:ATEG_02554"/>
<dbReference type="Proteomes" id="UP000452235">
    <property type="component" value="Unassembled WGS sequence"/>
</dbReference>